<organism evidence="4 5">
    <name type="scientific">Thermogutta terrifontis</name>
    <dbReference type="NCBI Taxonomy" id="1331910"/>
    <lineage>
        <taxon>Bacteria</taxon>
        <taxon>Pseudomonadati</taxon>
        <taxon>Planctomycetota</taxon>
        <taxon>Planctomycetia</taxon>
        <taxon>Pirellulales</taxon>
        <taxon>Thermoguttaceae</taxon>
        <taxon>Thermogutta</taxon>
    </lineage>
</organism>
<evidence type="ECO:0000313" key="5">
    <source>
        <dbReference type="Proteomes" id="UP000215086"/>
    </source>
</evidence>
<feature type="repeat" description="TPR" evidence="3">
    <location>
        <begin position="136"/>
        <end position="169"/>
    </location>
</feature>
<evidence type="ECO:0000313" key="4">
    <source>
        <dbReference type="EMBL" id="ASV75836.1"/>
    </source>
</evidence>
<keyword evidence="1" id="KW-0677">Repeat</keyword>
<dbReference type="Proteomes" id="UP000215086">
    <property type="component" value="Chromosome"/>
</dbReference>
<dbReference type="SMART" id="SM00028">
    <property type="entry name" value="TPR"/>
    <property type="match status" value="2"/>
</dbReference>
<dbReference type="Pfam" id="PF00515">
    <property type="entry name" value="TPR_1"/>
    <property type="match status" value="1"/>
</dbReference>
<dbReference type="SUPFAM" id="SSF48371">
    <property type="entry name" value="ARM repeat"/>
    <property type="match status" value="1"/>
</dbReference>
<dbReference type="GO" id="GO:0060090">
    <property type="term" value="F:molecular adaptor activity"/>
    <property type="evidence" value="ECO:0007669"/>
    <property type="project" value="TreeGrafter"/>
</dbReference>
<feature type="repeat" description="TPR" evidence="3">
    <location>
        <begin position="170"/>
        <end position="203"/>
    </location>
</feature>
<dbReference type="OrthoDB" id="256486at2"/>
<dbReference type="PANTHER" id="PTHR45831:SF2">
    <property type="entry name" value="LD24721P"/>
    <property type="match status" value="1"/>
</dbReference>
<dbReference type="InterPro" id="IPR016024">
    <property type="entry name" value="ARM-type_fold"/>
</dbReference>
<dbReference type="RefSeq" id="WP_095415771.1">
    <property type="nucleotide sequence ID" value="NZ_CP018477.1"/>
</dbReference>
<dbReference type="AlphaFoldDB" id="A0A286RIR7"/>
<evidence type="ECO:0000256" key="2">
    <source>
        <dbReference type="ARBA" id="ARBA00022803"/>
    </source>
</evidence>
<dbReference type="EMBL" id="CP018477">
    <property type="protein sequence ID" value="ASV75836.1"/>
    <property type="molecule type" value="Genomic_DNA"/>
</dbReference>
<dbReference type="InterPro" id="IPR019734">
    <property type="entry name" value="TPR_rpt"/>
</dbReference>
<keyword evidence="2 3" id="KW-0802">TPR repeat</keyword>
<proteinExistence type="predicted"/>
<dbReference type="GO" id="GO:0072380">
    <property type="term" value="C:TRC complex"/>
    <property type="evidence" value="ECO:0007669"/>
    <property type="project" value="TreeGrafter"/>
</dbReference>
<dbReference type="InterPro" id="IPR011990">
    <property type="entry name" value="TPR-like_helical_dom_sf"/>
</dbReference>
<dbReference type="InterPro" id="IPR013105">
    <property type="entry name" value="TPR_2"/>
</dbReference>
<dbReference type="KEGG" id="ttf:THTE_3234"/>
<dbReference type="InterPro" id="IPR011989">
    <property type="entry name" value="ARM-like"/>
</dbReference>
<dbReference type="PROSITE" id="PS50005">
    <property type="entry name" value="TPR"/>
    <property type="match status" value="2"/>
</dbReference>
<dbReference type="SUPFAM" id="SSF48452">
    <property type="entry name" value="TPR-like"/>
    <property type="match status" value="1"/>
</dbReference>
<protein>
    <submittedName>
        <fullName evidence="4">TPR repeat protein</fullName>
    </submittedName>
</protein>
<evidence type="ECO:0000256" key="3">
    <source>
        <dbReference type="PROSITE-ProRule" id="PRU00339"/>
    </source>
</evidence>
<dbReference type="Gene3D" id="1.25.10.10">
    <property type="entry name" value="Leucine-rich Repeat Variant"/>
    <property type="match status" value="1"/>
</dbReference>
<keyword evidence="5" id="KW-1185">Reference proteome</keyword>
<dbReference type="Pfam" id="PF07719">
    <property type="entry name" value="TPR_2"/>
    <property type="match status" value="1"/>
</dbReference>
<dbReference type="GO" id="GO:0016020">
    <property type="term" value="C:membrane"/>
    <property type="evidence" value="ECO:0007669"/>
    <property type="project" value="TreeGrafter"/>
</dbReference>
<reference evidence="4 5" key="1">
    <citation type="journal article" name="Front. Microbiol.">
        <title>Sugar Metabolism of the First Thermophilic Planctomycete Thermogutta terrifontis: Comparative Genomic and Transcriptomic Approaches.</title>
        <authorList>
            <person name="Elcheninov A.G."/>
            <person name="Menzel P."/>
            <person name="Gudbergsdottir S.R."/>
            <person name="Slesarev A.I."/>
            <person name="Kadnikov V.V."/>
            <person name="Krogh A."/>
            <person name="Bonch-Osmolovskaya E.A."/>
            <person name="Peng X."/>
            <person name="Kublanov I.V."/>
        </authorList>
    </citation>
    <scope>NUCLEOTIDE SEQUENCE [LARGE SCALE GENOMIC DNA]</scope>
    <source>
        <strain evidence="4 5">R1</strain>
    </source>
</reference>
<dbReference type="Pfam" id="PF13646">
    <property type="entry name" value="HEAT_2"/>
    <property type="match status" value="1"/>
</dbReference>
<sequence length="220" mass="24979">MSRNVPRTALLGAFYEDYLKHLDTARFVADVNSRYMQGTLQRLLEHPLCELRRAAALALGYVGDYASNGALGRALNDRDPTVRLLAETSIRKVWLRYGTEAQQKQLSIIIRLNAARRYRDALARAHRLLEEIADFAEVYNQRAVAYYGLGEHAEAIQDCRTTLELNPYHFAAAAGMGQAYLELRDPIAALEAFRRALRLNPDLHAVRIQVARLERLIEDV</sequence>
<evidence type="ECO:0000256" key="1">
    <source>
        <dbReference type="ARBA" id="ARBA00022737"/>
    </source>
</evidence>
<dbReference type="InterPro" id="IPR047150">
    <property type="entry name" value="SGT"/>
</dbReference>
<dbReference type="GO" id="GO:0006620">
    <property type="term" value="P:post-translational protein targeting to endoplasmic reticulum membrane"/>
    <property type="evidence" value="ECO:0007669"/>
    <property type="project" value="TreeGrafter"/>
</dbReference>
<accession>A0A286RIR7</accession>
<dbReference type="PANTHER" id="PTHR45831">
    <property type="entry name" value="LD24721P"/>
    <property type="match status" value="1"/>
</dbReference>
<dbReference type="Gene3D" id="1.25.40.10">
    <property type="entry name" value="Tetratricopeptide repeat domain"/>
    <property type="match status" value="1"/>
</dbReference>
<name>A0A286RIR7_9BACT</name>
<gene>
    <name evidence="4" type="ORF">THTE_3234</name>
</gene>